<feature type="transmembrane region" description="Helical" evidence="10">
    <location>
        <begin position="464"/>
        <end position="481"/>
    </location>
</feature>
<dbReference type="SUPFAM" id="SSF46626">
    <property type="entry name" value="Cytochrome c"/>
    <property type="match status" value="1"/>
</dbReference>
<dbReference type="Pfam" id="PF03239">
    <property type="entry name" value="FTR1"/>
    <property type="match status" value="2"/>
</dbReference>
<keyword evidence="14" id="KW-1185">Reference proteome</keyword>
<dbReference type="AlphaFoldDB" id="F4QG57"/>
<dbReference type="InterPro" id="IPR009056">
    <property type="entry name" value="Cyt_c-like_dom"/>
</dbReference>
<feature type="transmembrane region" description="Helical" evidence="10">
    <location>
        <begin position="501"/>
        <end position="519"/>
    </location>
</feature>
<keyword evidence="6 10" id="KW-1133">Transmembrane helix</keyword>
<dbReference type="PROSITE" id="PS51007">
    <property type="entry name" value="CYTC"/>
    <property type="match status" value="1"/>
</dbReference>
<evidence type="ECO:0000313" key="13">
    <source>
        <dbReference type="EMBL" id="EGF93868.1"/>
    </source>
</evidence>
<evidence type="ECO:0000256" key="7">
    <source>
        <dbReference type="ARBA" id="ARBA00023004"/>
    </source>
</evidence>
<evidence type="ECO:0000256" key="9">
    <source>
        <dbReference type="PROSITE-ProRule" id="PRU00433"/>
    </source>
</evidence>
<keyword evidence="7 9" id="KW-0408">Iron</keyword>
<evidence type="ECO:0000313" key="14">
    <source>
        <dbReference type="Proteomes" id="UP000006512"/>
    </source>
</evidence>
<dbReference type="EMBL" id="GL883076">
    <property type="protein sequence ID" value="EGF93868.1"/>
    <property type="molecule type" value="Genomic_DNA"/>
</dbReference>
<comment type="subcellular location">
    <subcellularLocation>
        <location evidence="1">Membrane</location>
        <topology evidence="1">Multi-pass membrane protein</topology>
    </subcellularLocation>
</comment>
<gene>
    <name evidence="13" type="ORF">ABI_01000</name>
</gene>
<feature type="transmembrane region" description="Helical" evidence="10">
    <location>
        <begin position="572"/>
        <end position="594"/>
    </location>
</feature>
<dbReference type="eggNOG" id="COG0672">
    <property type="taxonomic scope" value="Bacteria"/>
</dbReference>
<evidence type="ECO:0000256" key="2">
    <source>
        <dbReference type="ARBA" id="ARBA00008333"/>
    </source>
</evidence>
<reference evidence="14" key="1">
    <citation type="submission" date="2011-03" db="EMBL/GenBank/DDBJ databases">
        <title>Draft genome sequence of Brevundimonas diminuta.</title>
        <authorList>
            <person name="Brown P.J.B."/>
            <person name="Buechlein A."/>
            <person name="Hemmerich C."/>
            <person name="Brun Y.V."/>
        </authorList>
    </citation>
    <scope>NUCLEOTIDE SEQUENCE [LARGE SCALE GENOMIC DNA]</scope>
    <source>
        <strain evidence="14">C19</strain>
    </source>
</reference>
<keyword evidence="11" id="KW-0732">Signal</keyword>
<feature type="signal peptide" evidence="11">
    <location>
        <begin position="1"/>
        <end position="27"/>
    </location>
</feature>
<evidence type="ECO:0000256" key="5">
    <source>
        <dbReference type="ARBA" id="ARBA00022723"/>
    </source>
</evidence>
<proteinExistence type="inferred from homology"/>
<dbReference type="Proteomes" id="UP000006512">
    <property type="component" value="Unassembled WGS sequence"/>
</dbReference>
<evidence type="ECO:0000256" key="11">
    <source>
        <dbReference type="SAM" id="SignalP"/>
    </source>
</evidence>
<dbReference type="RefSeq" id="WP_006270833.1">
    <property type="nucleotide sequence ID" value="NZ_GL883076.1"/>
</dbReference>
<keyword evidence="8 10" id="KW-0472">Membrane</keyword>
<dbReference type="GO" id="GO:0009055">
    <property type="term" value="F:electron transfer activity"/>
    <property type="evidence" value="ECO:0007669"/>
    <property type="project" value="InterPro"/>
</dbReference>
<dbReference type="eggNOG" id="COG2010">
    <property type="taxonomic scope" value="Bacteria"/>
</dbReference>
<dbReference type="OrthoDB" id="335174at2"/>
<dbReference type="PANTHER" id="PTHR31632:SF2">
    <property type="entry name" value="PLASMA MEMBRANE IRON PERMEASE"/>
    <property type="match status" value="1"/>
</dbReference>
<dbReference type="GO" id="GO:0020037">
    <property type="term" value="F:heme binding"/>
    <property type="evidence" value="ECO:0007669"/>
    <property type="project" value="InterPro"/>
</dbReference>
<dbReference type="GO" id="GO:0046872">
    <property type="term" value="F:metal ion binding"/>
    <property type="evidence" value="ECO:0007669"/>
    <property type="project" value="UniProtKB-KW"/>
</dbReference>
<comment type="similarity">
    <text evidence="2">Belongs to the oxidase-dependent Fe transporter (OFeT) (TC 9.A.10.1) family.</text>
</comment>
<keyword evidence="5 9" id="KW-0479">Metal-binding</keyword>
<feature type="transmembrane region" description="Helical" evidence="10">
    <location>
        <begin position="429"/>
        <end position="452"/>
    </location>
</feature>
<dbReference type="InterPro" id="IPR004923">
    <property type="entry name" value="FTR1/Fip1/EfeU"/>
</dbReference>
<organism evidence="13 14">
    <name type="scientific">Asticcacaulis biprosthecium C19</name>
    <dbReference type="NCBI Taxonomy" id="715226"/>
    <lineage>
        <taxon>Bacteria</taxon>
        <taxon>Pseudomonadati</taxon>
        <taxon>Pseudomonadota</taxon>
        <taxon>Alphaproteobacteria</taxon>
        <taxon>Caulobacterales</taxon>
        <taxon>Caulobacteraceae</taxon>
        <taxon>Asticcacaulis</taxon>
    </lineage>
</organism>
<dbReference type="PANTHER" id="PTHR31632">
    <property type="entry name" value="IRON TRANSPORTER FTH1"/>
    <property type="match status" value="1"/>
</dbReference>
<evidence type="ECO:0000256" key="1">
    <source>
        <dbReference type="ARBA" id="ARBA00004141"/>
    </source>
</evidence>
<dbReference type="Gene3D" id="1.10.760.10">
    <property type="entry name" value="Cytochrome c-like domain"/>
    <property type="match status" value="1"/>
</dbReference>
<feature type="transmembrane region" description="Helical" evidence="10">
    <location>
        <begin position="539"/>
        <end position="560"/>
    </location>
</feature>
<feature type="transmembrane region" description="Helical" evidence="10">
    <location>
        <begin position="614"/>
        <end position="636"/>
    </location>
</feature>
<dbReference type="GO" id="GO:0033573">
    <property type="term" value="C:high-affinity iron permease complex"/>
    <property type="evidence" value="ECO:0007669"/>
    <property type="project" value="InterPro"/>
</dbReference>
<feature type="domain" description="Cytochrome c" evidence="12">
    <location>
        <begin position="139"/>
        <end position="282"/>
    </location>
</feature>
<dbReference type="Pfam" id="PF13442">
    <property type="entry name" value="Cytochrome_CBB3"/>
    <property type="match status" value="1"/>
</dbReference>
<dbReference type="STRING" id="715226.ABI_01000"/>
<evidence type="ECO:0000259" key="12">
    <source>
        <dbReference type="PROSITE" id="PS51007"/>
    </source>
</evidence>
<evidence type="ECO:0000256" key="6">
    <source>
        <dbReference type="ARBA" id="ARBA00022989"/>
    </source>
</evidence>
<protein>
    <submittedName>
        <fullName evidence="13">Iron permease FTR1 family protein</fullName>
    </submittedName>
</protein>
<dbReference type="GO" id="GO:0015093">
    <property type="term" value="F:ferrous iron transmembrane transporter activity"/>
    <property type="evidence" value="ECO:0007669"/>
    <property type="project" value="TreeGrafter"/>
</dbReference>
<feature type="transmembrane region" description="Helical" evidence="10">
    <location>
        <begin position="393"/>
        <end position="417"/>
    </location>
</feature>
<evidence type="ECO:0000256" key="4">
    <source>
        <dbReference type="ARBA" id="ARBA00022692"/>
    </source>
</evidence>
<accession>F4QG57</accession>
<sequence length="645" mass="68936">MSLMFRNLFFVAVLALAGLTSPSFSRAAPATSADDTKTVQVAWRLLDYVAVDYPGAVQNGKVVSDAEYAEMVEFAATVEKQITSLEDRPEKAQLLTGTLSLKAAIADKATPERIARDAQALAGALLSAYPVQLAPTAVPDVLSAQRIYDATCASCHGSTGDGKGSAAIGLDPPPIAFRDLGRARERSVFGLYQVIGQGLDGTSMPSFAHLPEQQRWALAFYVGGFAFEDRIKAGEKIWKSEPEVRALVPDLAALVSLTPTALSKRIGEEKALNVTAYLRSNPAAVLSAASPIAISRKRLREADEAYRIGKKQDAEKLALSAYLDGFETVEPLLAARDNALLTRVEKEMIAVRSAIAAREPAVSVSAKVATVVASLDEVERVLSDDQSTATSTFVGAFTILLREGLEALLIVAAMIAFLRKADRTDALPWVHGGWIAALAAGVATWAAATYLISVSGASRELTEGFGAVLATVVLLWVGIWLHGKSQADEWQKFIHQTMSKALSKGSLWFLFGLSFLVVYREVFETILFFSALWNPETAMALFAGAGVAAGVLFAVGWVMLRYSQRLPIGKFFAYSSILISALAVVLAGKGVAALQEAGLLPLTPLPLPKIELFGIYPTIESIAAQAVVLGIVLFAFRAKPLAEKN</sequence>
<name>F4QG57_9CAUL</name>
<dbReference type="HOGENOM" id="CLU_027143_0_0_5"/>
<evidence type="ECO:0000256" key="3">
    <source>
        <dbReference type="ARBA" id="ARBA00022617"/>
    </source>
</evidence>
<keyword evidence="4 10" id="KW-0812">Transmembrane</keyword>
<feature type="chain" id="PRO_5003320217" evidence="11">
    <location>
        <begin position="28"/>
        <end position="645"/>
    </location>
</feature>
<evidence type="ECO:0000256" key="8">
    <source>
        <dbReference type="ARBA" id="ARBA00023136"/>
    </source>
</evidence>
<keyword evidence="3 9" id="KW-0349">Heme</keyword>
<dbReference type="InterPro" id="IPR036909">
    <property type="entry name" value="Cyt_c-like_dom_sf"/>
</dbReference>
<evidence type="ECO:0000256" key="10">
    <source>
        <dbReference type="SAM" id="Phobius"/>
    </source>
</evidence>